<keyword evidence="2" id="KW-1185">Reference proteome</keyword>
<gene>
    <name evidence="1" type="ORF">BDV29DRAFT_173656</name>
</gene>
<evidence type="ECO:0000313" key="2">
    <source>
        <dbReference type="Proteomes" id="UP000326565"/>
    </source>
</evidence>
<protein>
    <submittedName>
        <fullName evidence="1">Uncharacterized protein</fullName>
    </submittedName>
</protein>
<dbReference type="EMBL" id="ML732209">
    <property type="protein sequence ID" value="KAB8074497.1"/>
    <property type="molecule type" value="Genomic_DNA"/>
</dbReference>
<name>A0A5N5X3B2_9EURO</name>
<proteinExistence type="predicted"/>
<dbReference type="AlphaFoldDB" id="A0A5N5X3B2"/>
<accession>A0A5N5X3B2</accession>
<sequence>MCIVRISMRHGWPRRESIVAAIILYSAAYGVHISPRHIEALLTKLLDKLVIALDLNLCLSPSFSPITDNIVS</sequence>
<evidence type="ECO:0000313" key="1">
    <source>
        <dbReference type="EMBL" id="KAB8074497.1"/>
    </source>
</evidence>
<dbReference type="Proteomes" id="UP000326565">
    <property type="component" value="Unassembled WGS sequence"/>
</dbReference>
<organism evidence="1 2">
    <name type="scientific">Aspergillus leporis</name>
    <dbReference type="NCBI Taxonomy" id="41062"/>
    <lineage>
        <taxon>Eukaryota</taxon>
        <taxon>Fungi</taxon>
        <taxon>Dikarya</taxon>
        <taxon>Ascomycota</taxon>
        <taxon>Pezizomycotina</taxon>
        <taxon>Eurotiomycetes</taxon>
        <taxon>Eurotiomycetidae</taxon>
        <taxon>Eurotiales</taxon>
        <taxon>Aspergillaceae</taxon>
        <taxon>Aspergillus</taxon>
        <taxon>Aspergillus subgen. Circumdati</taxon>
    </lineage>
</organism>
<reference evidence="1 2" key="1">
    <citation type="submission" date="2019-04" db="EMBL/GenBank/DDBJ databases">
        <title>Friends and foes A comparative genomics study of 23 Aspergillus species from section Flavi.</title>
        <authorList>
            <consortium name="DOE Joint Genome Institute"/>
            <person name="Kjaerbolling I."/>
            <person name="Vesth T."/>
            <person name="Frisvad J.C."/>
            <person name="Nybo J.L."/>
            <person name="Theobald S."/>
            <person name="Kildgaard S."/>
            <person name="Isbrandt T."/>
            <person name="Kuo A."/>
            <person name="Sato A."/>
            <person name="Lyhne E.K."/>
            <person name="Kogle M.E."/>
            <person name="Wiebenga A."/>
            <person name="Kun R.S."/>
            <person name="Lubbers R.J."/>
            <person name="Makela M.R."/>
            <person name="Barry K."/>
            <person name="Chovatia M."/>
            <person name="Clum A."/>
            <person name="Daum C."/>
            <person name="Haridas S."/>
            <person name="He G."/>
            <person name="LaButti K."/>
            <person name="Lipzen A."/>
            <person name="Mondo S."/>
            <person name="Riley R."/>
            <person name="Salamov A."/>
            <person name="Simmons B.A."/>
            <person name="Magnuson J.K."/>
            <person name="Henrissat B."/>
            <person name="Mortensen U.H."/>
            <person name="Larsen T.O."/>
            <person name="Devries R.P."/>
            <person name="Grigoriev I.V."/>
            <person name="Machida M."/>
            <person name="Baker S.E."/>
            <person name="Andersen M.R."/>
        </authorList>
    </citation>
    <scope>NUCLEOTIDE SEQUENCE [LARGE SCALE GENOMIC DNA]</scope>
    <source>
        <strain evidence="1 2">CBS 151.66</strain>
    </source>
</reference>